<keyword evidence="1 4" id="KW-0349">Heme</keyword>
<dbReference type="GO" id="GO:0046872">
    <property type="term" value="F:metal ion binding"/>
    <property type="evidence" value="ECO:0007669"/>
    <property type="project" value="UniProtKB-KW"/>
</dbReference>
<dbReference type="SUPFAM" id="SSF46626">
    <property type="entry name" value="Cytochrome c"/>
    <property type="match status" value="2"/>
</dbReference>
<feature type="domain" description="Cytochrome c" evidence="5">
    <location>
        <begin position="39"/>
        <end position="144"/>
    </location>
</feature>
<evidence type="ECO:0000256" key="2">
    <source>
        <dbReference type="ARBA" id="ARBA00022723"/>
    </source>
</evidence>
<reference evidence="6 7" key="1">
    <citation type="submission" date="2013-09" db="EMBL/GenBank/DDBJ databases">
        <title>Genome sequencing of Phaeobacter antarcticus sp. nov. SM1211.</title>
        <authorList>
            <person name="Zhang X.-Y."/>
            <person name="Liu C."/>
            <person name="Chen X.-L."/>
            <person name="Xie B.-B."/>
            <person name="Qin Q.-L."/>
            <person name="Rong J.-C."/>
            <person name="Zhang Y.-Z."/>
        </authorList>
    </citation>
    <scope>NUCLEOTIDE SEQUENCE [LARGE SCALE GENOMIC DNA]</scope>
    <source>
        <strain evidence="6 7">SM1211</strain>
    </source>
</reference>
<keyword evidence="7" id="KW-1185">Reference proteome</keyword>
<keyword evidence="2 4" id="KW-0479">Metal-binding</keyword>
<evidence type="ECO:0000259" key="5">
    <source>
        <dbReference type="PROSITE" id="PS51007"/>
    </source>
</evidence>
<accession>A0A2G8RCB6</accession>
<dbReference type="EMBL" id="AWWI01000106">
    <property type="protein sequence ID" value="PIL19216.1"/>
    <property type="molecule type" value="Genomic_DNA"/>
</dbReference>
<evidence type="ECO:0000256" key="3">
    <source>
        <dbReference type="ARBA" id="ARBA00023004"/>
    </source>
</evidence>
<gene>
    <name evidence="6" type="ORF">P775_15625</name>
</gene>
<keyword evidence="3 4" id="KW-0408">Iron</keyword>
<dbReference type="Gene3D" id="1.10.760.10">
    <property type="entry name" value="Cytochrome c-like domain"/>
    <property type="match status" value="1"/>
</dbReference>
<dbReference type="GO" id="GO:0020037">
    <property type="term" value="F:heme binding"/>
    <property type="evidence" value="ECO:0007669"/>
    <property type="project" value="InterPro"/>
</dbReference>
<evidence type="ECO:0000256" key="4">
    <source>
        <dbReference type="PROSITE-ProRule" id="PRU00433"/>
    </source>
</evidence>
<dbReference type="Proteomes" id="UP000231259">
    <property type="component" value="Unassembled WGS sequence"/>
</dbReference>
<sequence>MGRVVIAGTVGLTLLGATAAAMLAAWPIGREAGKIELAGDLQRGAYLARASGCIACHTNFEDGGAPLAGGAPLKTDFGTFYPPNITTDPEHGIGGWNVEQFAMAIRQGVAPDGTPYYPAFTYPFYADFSDQDVADLWTAFQTVAPVAESAPSHEVGFPFNLRWGLKLWRAAYLSDPQTEPVEGRSDEWNRGRELVQGATHCGACHTGRNLAGGRIENAVFAGNDALPGGNKAPSILPDVLAERGWSVANLSYALQSGVTPSGDVFGGSMGEVVQYGTRFLSKADLRAMAVYLLDSELPEEEGMVALPVPQPKYD</sequence>
<evidence type="ECO:0000313" key="6">
    <source>
        <dbReference type="EMBL" id="PIL19216.1"/>
    </source>
</evidence>
<proteinExistence type="predicted"/>
<organism evidence="6 7">
    <name type="scientific">Puniceibacterium antarcticum</name>
    <dbReference type="NCBI Taxonomy" id="1206336"/>
    <lineage>
        <taxon>Bacteria</taxon>
        <taxon>Pseudomonadati</taxon>
        <taxon>Pseudomonadota</taxon>
        <taxon>Alphaproteobacteria</taxon>
        <taxon>Rhodobacterales</taxon>
        <taxon>Paracoccaceae</taxon>
        <taxon>Puniceibacterium</taxon>
    </lineage>
</organism>
<dbReference type="AlphaFoldDB" id="A0A2G8RCB6"/>
<feature type="domain" description="Cytochrome c" evidence="5">
    <location>
        <begin position="186"/>
        <end position="296"/>
    </location>
</feature>
<evidence type="ECO:0000256" key="1">
    <source>
        <dbReference type="ARBA" id="ARBA00022617"/>
    </source>
</evidence>
<dbReference type="OrthoDB" id="9811281at2"/>
<evidence type="ECO:0000313" key="7">
    <source>
        <dbReference type="Proteomes" id="UP000231259"/>
    </source>
</evidence>
<dbReference type="PROSITE" id="PS51007">
    <property type="entry name" value="CYTC"/>
    <property type="match status" value="2"/>
</dbReference>
<dbReference type="PANTHER" id="PTHR35008:SF8">
    <property type="entry name" value="ALCOHOL DEHYDROGENASE CYTOCHROME C SUBUNIT"/>
    <property type="match status" value="1"/>
</dbReference>
<dbReference type="InterPro" id="IPR009056">
    <property type="entry name" value="Cyt_c-like_dom"/>
</dbReference>
<dbReference type="GO" id="GO:0009055">
    <property type="term" value="F:electron transfer activity"/>
    <property type="evidence" value="ECO:0007669"/>
    <property type="project" value="InterPro"/>
</dbReference>
<dbReference type="PANTHER" id="PTHR35008">
    <property type="entry name" value="BLL4482 PROTEIN-RELATED"/>
    <property type="match status" value="1"/>
</dbReference>
<protein>
    <recommendedName>
        <fullName evidence="5">Cytochrome c domain-containing protein</fullName>
    </recommendedName>
</protein>
<comment type="caution">
    <text evidence="6">The sequence shown here is derived from an EMBL/GenBank/DDBJ whole genome shotgun (WGS) entry which is preliminary data.</text>
</comment>
<name>A0A2G8RCB6_9RHOB</name>
<dbReference type="RefSeq" id="WP_099911733.1">
    <property type="nucleotide sequence ID" value="NZ_AWWI01000106.1"/>
</dbReference>
<dbReference type="InterPro" id="IPR036909">
    <property type="entry name" value="Cyt_c-like_dom_sf"/>
</dbReference>
<dbReference type="InterPro" id="IPR051459">
    <property type="entry name" value="Cytochrome_c-type_DH"/>
</dbReference>